<feature type="domain" description="DUF1023" evidence="2">
    <location>
        <begin position="95"/>
        <end position="266"/>
    </location>
</feature>
<comment type="caution">
    <text evidence="3">The sequence shown here is derived from an EMBL/GenBank/DDBJ whole genome shotgun (WGS) entry which is preliminary data.</text>
</comment>
<accession>A0ABN3CVN0</accession>
<proteinExistence type="predicted"/>
<protein>
    <submittedName>
        <fullName evidence="3">Alpha/beta hydrolase family protein</fullName>
    </submittedName>
</protein>
<dbReference type="RefSeq" id="WP_344488969.1">
    <property type="nucleotide sequence ID" value="NZ_BAAAQX010000032.1"/>
</dbReference>
<sequence>MFTRLRRSAVVRLPGMRRTLFAGVLAASVAVPLSGSEVPAPAPVREVWGSAEGRYAAVREGILAAGRTAAEHGQARRAEVLRGMAAPGRRFLFFDGRDGGRAAEVFGDLAGAERVVVVVPGSDTGLDTYGLLYAGALALHRELNGREPGARETGGRETAGRVAVVAWLGYRTPGTMDAALLTTGRADEAVPRLQAFVRELGGARVSLLCHSYGAVVCGRAAGGLGAVAGIVLYGAPGTGTDTPLRTSAPVWAARTSADWIALVPHVRLRLPFLALGLGLDPVSPSSGARVFAAGDGGHSDYLRPGSLFLRNVAGIVSGAGPDA</sequence>
<dbReference type="SUPFAM" id="SSF53474">
    <property type="entry name" value="alpha/beta-Hydrolases"/>
    <property type="match status" value="1"/>
</dbReference>
<keyword evidence="1" id="KW-0732">Signal</keyword>
<dbReference type="EMBL" id="BAAAQX010000032">
    <property type="protein sequence ID" value="GAA2213424.1"/>
    <property type="molecule type" value="Genomic_DNA"/>
</dbReference>
<keyword evidence="4" id="KW-1185">Reference proteome</keyword>
<feature type="chain" id="PRO_5045944048" evidence="1">
    <location>
        <begin position="23"/>
        <end position="323"/>
    </location>
</feature>
<evidence type="ECO:0000259" key="2">
    <source>
        <dbReference type="Pfam" id="PF06259"/>
    </source>
</evidence>
<feature type="signal peptide" evidence="1">
    <location>
        <begin position="1"/>
        <end position="22"/>
    </location>
</feature>
<dbReference type="Gene3D" id="3.40.50.1820">
    <property type="entry name" value="alpha/beta hydrolase"/>
    <property type="match status" value="1"/>
</dbReference>
<dbReference type="Proteomes" id="UP001499843">
    <property type="component" value="Unassembled WGS sequence"/>
</dbReference>
<dbReference type="InterPro" id="IPR029058">
    <property type="entry name" value="AB_hydrolase_fold"/>
</dbReference>
<evidence type="ECO:0000256" key="1">
    <source>
        <dbReference type="SAM" id="SignalP"/>
    </source>
</evidence>
<gene>
    <name evidence="3" type="ORF">GCM10009850_088860</name>
</gene>
<dbReference type="Pfam" id="PF06259">
    <property type="entry name" value="Abhydrolase_8"/>
    <property type="match status" value="1"/>
</dbReference>
<name>A0ABN3CVN0_9ACTN</name>
<reference evidence="3 4" key="1">
    <citation type="journal article" date="2019" name="Int. J. Syst. Evol. Microbiol.">
        <title>The Global Catalogue of Microorganisms (GCM) 10K type strain sequencing project: providing services to taxonomists for standard genome sequencing and annotation.</title>
        <authorList>
            <consortium name="The Broad Institute Genomics Platform"/>
            <consortium name="The Broad Institute Genome Sequencing Center for Infectious Disease"/>
            <person name="Wu L."/>
            <person name="Ma J."/>
        </authorList>
    </citation>
    <scope>NUCLEOTIDE SEQUENCE [LARGE SCALE GENOMIC DNA]</scope>
    <source>
        <strain evidence="3 4">JCM 16114</strain>
    </source>
</reference>
<organism evidence="3 4">
    <name type="scientific">Nonomuraea monospora</name>
    <dbReference type="NCBI Taxonomy" id="568818"/>
    <lineage>
        <taxon>Bacteria</taxon>
        <taxon>Bacillati</taxon>
        <taxon>Actinomycetota</taxon>
        <taxon>Actinomycetes</taxon>
        <taxon>Streptosporangiales</taxon>
        <taxon>Streptosporangiaceae</taxon>
        <taxon>Nonomuraea</taxon>
    </lineage>
</organism>
<keyword evidence="3" id="KW-0378">Hydrolase</keyword>
<evidence type="ECO:0000313" key="4">
    <source>
        <dbReference type="Proteomes" id="UP001499843"/>
    </source>
</evidence>
<evidence type="ECO:0000313" key="3">
    <source>
        <dbReference type="EMBL" id="GAA2213424.1"/>
    </source>
</evidence>
<dbReference type="InterPro" id="IPR010427">
    <property type="entry name" value="DUF1023"/>
</dbReference>
<dbReference type="GO" id="GO:0016787">
    <property type="term" value="F:hydrolase activity"/>
    <property type="evidence" value="ECO:0007669"/>
    <property type="project" value="UniProtKB-KW"/>
</dbReference>